<feature type="transmembrane region" description="Helical" evidence="1">
    <location>
        <begin position="373"/>
        <end position="402"/>
    </location>
</feature>
<keyword evidence="3" id="KW-1185">Reference proteome</keyword>
<keyword evidence="1" id="KW-0812">Transmembrane</keyword>
<keyword evidence="1" id="KW-0472">Membrane</keyword>
<dbReference type="AlphaFoldDB" id="A0A8H3G1F2"/>
<dbReference type="Proteomes" id="UP000664521">
    <property type="component" value="Unassembled WGS sequence"/>
</dbReference>
<feature type="transmembrane region" description="Helical" evidence="1">
    <location>
        <begin position="86"/>
        <end position="108"/>
    </location>
</feature>
<keyword evidence="1" id="KW-1133">Transmembrane helix</keyword>
<proteinExistence type="predicted"/>
<name>A0A8H3G1F2_9LECA</name>
<evidence type="ECO:0000256" key="1">
    <source>
        <dbReference type="SAM" id="Phobius"/>
    </source>
</evidence>
<evidence type="ECO:0000313" key="3">
    <source>
        <dbReference type="Proteomes" id="UP000664521"/>
    </source>
</evidence>
<reference evidence="2" key="1">
    <citation type="submission" date="2021-03" db="EMBL/GenBank/DDBJ databases">
        <authorList>
            <person name="Tagirdzhanova G."/>
        </authorList>
    </citation>
    <scope>NUCLEOTIDE SEQUENCE</scope>
</reference>
<dbReference type="OrthoDB" id="1669814at2759"/>
<feature type="transmembrane region" description="Helical" evidence="1">
    <location>
        <begin position="178"/>
        <end position="200"/>
    </location>
</feature>
<organism evidence="2 3">
    <name type="scientific">Heterodermia speciosa</name>
    <dbReference type="NCBI Taxonomy" id="116794"/>
    <lineage>
        <taxon>Eukaryota</taxon>
        <taxon>Fungi</taxon>
        <taxon>Dikarya</taxon>
        <taxon>Ascomycota</taxon>
        <taxon>Pezizomycotina</taxon>
        <taxon>Lecanoromycetes</taxon>
        <taxon>OSLEUM clade</taxon>
        <taxon>Lecanoromycetidae</taxon>
        <taxon>Caliciales</taxon>
        <taxon>Physciaceae</taxon>
        <taxon>Heterodermia</taxon>
    </lineage>
</organism>
<feature type="transmembrane region" description="Helical" evidence="1">
    <location>
        <begin position="329"/>
        <end position="352"/>
    </location>
</feature>
<gene>
    <name evidence="2" type="ORF">HETSPECPRED_007857</name>
</gene>
<dbReference type="EMBL" id="CAJPDS010000059">
    <property type="protein sequence ID" value="CAF9931393.1"/>
    <property type="molecule type" value="Genomic_DNA"/>
</dbReference>
<comment type="caution">
    <text evidence="2">The sequence shown here is derived from an EMBL/GenBank/DDBJ whole genome shotgun (WGS) entry which is preliminary data.</text>
</comment>
<protein>
    <submittedName>
        <fullName evidence="2">Uncharacterized protein</fullName>
    </submittedName>
</protein>
<evidence type="ECO:0000313" key="2">
    <source>
        <dbReference type="EMBL" id="CAF9931393.1"/>
    </source>
</evidence>
<accession>A0A8H3G1F2</accession>
<feature type="transmembrane region" description="Helical" evidence="1">
    <location>
        <begin position="120"/>
        <end position="144"/>
    </location>
</feature>
<sequence>MALSDSPNKTAAASLLALSLLAIWGTWGIGGRTGFLGLLKDALEAKIQRLPVVNEPVKQFYTGIGPIDHFIRRLNMFLWPAIDGTWPGLCLVAWELNGQFSAAWMIAGIEGLRQGNRGKLISYTTIFGLISQTFTFAVTVPFYLSLHLLTSPTSLATLQPPTNDIDPSAAFLVNPARLLAWPIAFTLSYLLPTFLVTLPCPSYTSFSTRQTIMAFWDLYPIPFKLLQIVLVRVFTSILPPPINPKSKPQSLPHRKALTLHLLGAIYAFSALVSGLSHIITLTLSLSPLLFPALFTPAARDSLSFGNIFVPVSPWYNEKVEHLGGGLWRFLVWNLAVSEVAPLVWAGVAYWNARLRFAGGEGGKGGEDRVRGNGWGVWGAVVGKIAALTLIGGPGVAIAWLAWEREKIVLGPLRVSKRIE</sequence>
<feature type="transmembrane region" description="Helical" evidence="1">
    <location>
        <begin position="259"/>
        <end position="281"/>
    </location>
</feature>